<evidence type="ECO:0000313" key="1">
    <source>
        <dbReference type="EMBL" id="TFK64712.1"/>
    </source>
</evidence>
<accession>A0ACD3AG36</accession>
<reference evidence="1 2" key="1">
    <citation type="journal article" date="2019" name="Nat. Ecol. Evol.">
        <title>Megaphylogeny resolves global patterns of mushroom evolution.</title>
        <authorList>
            <person name="Varga T."/>
            <person name="Krizsan K."/>
            <person name="Foldi C."/>
            <person name="Dima B."/>
            <person name="Sanchez-Garcia M."/>
            <person name="Sanchez-Ramirez S."/>
            <person name="Szollosi G.J."/>
            <person name="Szarkandi J.G."/>
            <person name="Papp V."/>
            <person name="Albert L."/>
            <person name="Andreopoulos W."/>
            <person name="Angelini C."/>
            <person name="Antonin V."/>
            <person name="Barry K.W."/>
            <person name="Bougher N.L."/>
            <person name="Buchanan P."/>
            <person name="Buyck B."/>
            <person name="Bense V."/>
            <person name="Catcheside P."/>
            <person name="Chovatia M."/>
            <person name="Cooper J."/>
            <person name="Damon W."/>
            <person name="Desjardin D."/>
            <person name="Finy P."/>
            <person name="Geml J."/>
            <person name="Haridas S."/>
            <person name="Hughes K."/>
            <person name="Justo A."/>
            <person name="Karasinski D."/>
            <person name="Kautmanova I."/>
            <person name="Kiss B."/>
            <person name="Kocsube S."/>
            <person name="Kotiranta H."/>
            <person name="LaButti K.M."/>
            <person name="Lechner B.E."/>
            <person name="Liimatainen K."/>
            <person name="Lipzen A."/>
            <person name="Lukacs Z."/>
            <person name="Mihaltcheva S."/>
            <person name="Morgado L.N."/>
            <person name="Niskanen T."/>
            <person name="Noordeloos M.E."/>
            <person name="Ohm R.A."/>
            <person name="Ortiz-Santana B."/>
            <person name="Ovrebo C."/>
            <person name="Racz N."/>
            <person name="Riley R."/>
            <person name="Savchenko A."/>
            <person name="Shiryaev A."/>
            <person name="Soop K."/>
            <person name="Spirin V."/>
            <person name="Szebenyi C."/>
            <person name="Tomsovsky M."/>
            <person name="Tulloss R.E."/>
            <person name="Uehling J."/>
            <person name="Grigoriev I.V."/>
            <person name="Vagvolgyi C."/>
            <person name="Papp T."/>
            <person name="Martin F.M."/>
            <person name="Miettinen O."/>
            <person name="Hibbett D.S."/>
            <person name="Nagy L.G."/>
        </authorList>
    </citation>
    <scope>NUCLEOTIDE SEQUENCE [LARGE SCALE GENOMIC DNA]</scope>
    <source>
        <strain evidence="1 2">NL-1719</strain>
    </source>
</reference>
<evidence type="ECO:0000313" key="2">
    <source>
        <dbReference type="Proteomes" id="UP000308600"/>
    </source>
</evidence>
<protein>
    <submittedName>
        <fullName evidence="1">Cytochrome P450</fullName>
    </submittedName>
</protein>
<dbReference type="Proteomes" id="UP000308600">
    <property type="component" value="Unassembled WGS sequence"/>
</dbReference>
<organism evidence="1 2">
    <name type="scientific">Pluteus cervinus</name>
    <dbReference type="NCBI Taxonomy" id="181527"/>
    <lineage>
        <taxon>Eukaryota</taxon>
        <taxon>Fungi</taxon>
        <taxon>Dikarya</taxon>
        <taxon>Basidiomycota</taxon>
        <taxon>Agaricomycotina</taxon>
        <taxon>Agaricomycetes</taxon>
        <taxon>Agaricomycetidae</taxon>
        <taxon>Agaricales</taxon>
        <taxon>Pluteineae</taxon>
        <taxon>Pluteaceae</taxon>
        <taxon>Pluteus</taxon>
    </lineage>
</organism>
<sequence length="589" mass="67005">MAIPPGIVYLGQRLPRIITPPALVYLVLYGLRTCLQVIVSPYLAFVAYALCWPTALAIQVQYINLLDYRAAQAHGAIMPPRIPDRTPGGAATLFKSIQNFKKAYPGDGLIDQIEKLGHVLTLRVLFENRIFTDEPGHIKSILTTQFEEHEKGEEMRQVFHSLLGTGVFASDGDMWKFHRSMSRPFFSKDRVQHFDVFDRHAEDALGQMKARLKQGFPVDFQDLVSRFTLDSATEFLCGQDIRSLSAGLPYPRDSPEQRQSSSEQHPSDRFATAFAQAQVNTALRSRYGQYWPLFEFWEDKVEGHMKIVHEFIEPILHEAVKQKQAVAPEDSKEPDTLLEHLVNSTEDHIILRDEVMSLMAAGRDTTASTLTFAAYMLAEHPHVLQKLRDEILSKVGPDRRPSYDDFREMKYLRAVINETLRLFSVVPFNSRITKHATIWNPVVPGDKPIYIPAKTKTIFGVFLMHRRTDLWGPDALEFDPERFIDERLHKYLTPNPFIFLPFNAGPRICLGQQFAYHEVSFFLVRLLQSFSGIQLAPDAQPSETLPPNDWAKAAGRKSVEKISPKVHLTLYSNGGLWVRMEEAGLSEAA</sequence>
<dbReference type="EMBL" id="ML208464">
    <property type="protein sequence ID" value="TFK64712.1"/>
    <property type="molecule type" value="Genomic_DNA"/>
</dbReference>
<gene>
    <name evidence="1" type="ORF">BDN72DRAFT_901336</name>
</gene>
<proteinExistence type="predicted"/>
<name>A0ACD3AG36_9AGAR</name>
<keyword evidence="2" id="KW-1185">Reference proteome</keyword>